<name>H2AYZ1_KAZAF</name>
<evidence type="ECO:0008006" key="3">
    <source>
        <dbReference type="Google" id="ProtNLM"/>
    </source>
</evidence>
<dbReference type="KEGG" id="kaf:KAFR_0H01370"/>
<organism evidence="1 2">
    <name type="scientific">Kazachstania africana (strain ATCC 22294 / BCRC 22015 / CBS 2517 / CECT 1963 / NBRC 1671 / NRRL Y-8276)</name>
    <name type="common">Yeast</name>
    <name type="synonym">Kluyveromyces africanus</name>
    <dbReference type="NCBI Taxonomy" id="1071382"/>
    <lineage>
        <taxon>Eukaryota</taxon>
        <taxon>Fungi</taxon>
        <taxon>Dikarya</taxon>
        <taxon>Ascomycota</taxon>
        <taxon>Saccharomycotina</taxon>
        <taxon>Saccharomycetes</taxon>
        <taxon>Saccharomycetales</taxon>
        <taxon>Saccharomycetaceae</taxon>
        <taxon>Kazachstania</taxon>
    </lineage>
</organism>
<dbReference type="HOGENOM" id="CLU_087076_0_0_1"/>
<evidence type="ECO:0000313" key="1">
    <source>
        <dbReference type="EMBL" id="CCF59547.1"/>
    </source>
</evidence>
<dbReference type="FunCoup" id="H2AYZ1">
    <property type="interactions" value="40"/>
</dbReference>
<dbReference type="GO" id="GO:0061136">
    <property type="term" value="P:regulation of proteasomal protein catabolic process"/>
    <property type="evidence" value="ECO:0007669"/>
    <property type="project" value="EnsemblFungi"/>
</dbReference>
<sequence length="256" mass="29964">MSDSVEDTLRTKESKIINFLTSGASIGGFIDESISVSFPIRNLIKKQVNEIVPLQVCRYSMTPNGFRDWCADIDPKSDVPMNQLVEFYWDVILLMESKFMVENVDFLQFRKYLIDRFNRKVNYAKSAVPSLSFWRNIGDYYNLLYLPDFLNNLIYCKVTSDVILHITIQDTDIPNLVNHFKDVLLIFLEFADLVKCTKIRLYLNKNFNFIYLNKILKNLNWISGKVVKNENRDDNIPTIDDLMCSDENFIILEFDA</sequence>
<dbReference type="Proteomes" id="UP000005220">
    <property type="component" value="Chromosome 8"/>
</dbReference>
<dbReference type="EMBL" id="HE650828">
    <property type="protein sequence ID" value="CCF59547.1"/>
    <property type="molecule type" value="Genomic_DNA"/>
</dbReference>
<dbReference type="RefSeq" id="XP_003958682.1">
    <property type="nucleotide sequence ID" value="XM_003958633.1"/>
</dbReference>
<reference evidence="1 2" key="1">
    <citation type="journal article" date="2011" name="Proc. Natl. Acad. Sci. U.S.A.">
        <title>Evolutionary erosion of yeast sex chromosomes by mating-type switching accidents.</title>
        <authorList>
            <person name="Gordon J.L."/>
            <person name="Armisen D."/>
            <person name="Proux-Wera E."/>
            <person name="Oheigeartaigh S.S."/>
            <person name="Byrne K.P."/>
            <person name="Wolfe K.H."/>
        </authorList>
    </citation>
    <scope>NUCLEOTIDE SEQUENCE [LARGE SCALE GENOMIC DNA]</scope>
    <source>
        <strain evidence="2">ATCC 22294 / BCRC 22015 / CBS 2517 / CECT 1963 / NBRC 1671 / NRRL Y-8276</strain>
    </source>
</reference>
<dbReference type="AlphaFoldDB" id="H2AYZ1"/>
<dbReference type="GO" id="GO:0008073">
    <property type="term" value="F:ornithine decarboxylase inhibitor activity"/>
    <property type="evidence" value="ECO:0007669"/>
    <property type="project" value="EnsemblFungi"/>
</dbReference>
<dbReference type="eggNOG" id="ENOG502RZPH">
    <property type="taxonomic scope" value="Eukaryota"/>
</dbReference>
<accession>H2AYZ1</accession>
<dbReference type="OrthoDB" id="4033519at2759"/>
<proteinExistence type="predicted"/>
<protein>
    <recommendedName>
        <fullName evidence="3">Ornithine decarboxylase antizyme</fullName>
    </recommendedName>
</protein>
<gene>
    <name evidence="1" type="primary">KAFR0H01370</name>
    <name evidence="1" type="ORF">KAFR_0H01370</name>
</gene>
<dbReference type="InParanoid" id="H2AYZ1"/>
<evidence type="ECO:0000313" key="2">
    <source>
        <dbReference type="Proteomes" id="UP000005220"/>
    </source>
</evidence>
<dbReference type="GO" id="GO:2001125">
    <property type="term" value="P:negative regulation of translational frameshifting"/>
    <property type="evidence" value="ECO:0007669"/>
    <property type="project" value="EnsemblFungi"/>
</dbReference>
<keyword evidence="2" id="KW-1185">Reference proteome</keyword>
<dbReference type="GeneID" id="13887544"/>